<proteinExistence type="predicted"/>
<dbReference type="Pfam" id="PF04252">
    <property type="entry name" value="SFM1-like"/>
    <property type="match status" value="1"/>
</dbReference>
<dbReference type="eggNOG" id="ENOG502RXXJ">
    <property type="taxonomic scope" value="Eukaryota"/>
</dbReference>
<dbReference type="Proteomes" id="UP000009131">
    <property type="component" value="Unassembled WGS sequence"/>
</dbReference>
<dbReference type="PANTHER" id="PTHR35517">
    <property type="entry name" value="PROTEIN ARGININE N-METHYLTRANSFERASE SFM1"/>
    <property type="match status" value="1"/>
</dbReference>
<dbReference type="CDD" id="cd18090">
    <property type="entry name" value="Arginine_MT_Sfm1"/>
    <property type="match status" value="1"/>
</dbReference>
<dbReference type="InterPro" id="IPR007364">
    <property type="entry name" value="SFM1-like"/>
</dbReference>
<dbReference type="HOGENOM" id="CLU_080487_0_0_1"/>
<comment type="caution">
    <text evidence="1">The sequence shown here is derived from an EMBL/GenBank/DDBJ whole genome shotgun (WGS) entry which is preliminary data.</text>
</comment>
<reference evidence="1 2" key="2">
    <citation type="journal article" date="2012" name="Open Biol.">
        <title>Characteristics of nucleosomes and linker DNA regions on the genome of the basidiomycete Mixia osmundae revealed by mono- and dinucleosome mapping.</title>
        <authorList>
            <person name="Nishida H."/>
            <person name="Kondo S."/>
            <person name="Matsumoto T."/>
            <person name="Suzuki Y."/>
            <person name="Yoshikawa H."/>
            <person name="Taylor T.D."/>
            <person name="Sugiyama J."/>
        </authorList>
    </citation>
    <scope>NUCLEOTIDE SEQUENCE [LARGE SCALE GENOMIC DNA]</scope>
    <source>
        <strain evidence="2">CBS 9802 / IAM 14324 / JCM 22182 / KY 12970</strain>
    </source>
</reference>
<dbReference type="AlphaFoldDB" id="G7E4Q4"/>
<evidence type="ECO:0008006" key="3">
    <source>
        <dbReference type="Google" id="ProtNLM"/>
    </source>
</evidence>
<evidence type="ECO:0000313" key="2">
    <source>
        <dbReference type="Proteomes" id="UP000009131"/>
    </source>
</evidence>
<keyword evidence="2" id="KW-1185">Reference proteome</keyword>
<gene>
    <name evidence="1" type="primary">Mo04493</name>
    <name evidence="1" type="ORF">E5Q_04493</name>
</gene>
<dbReference type="OMA" id="HLGSVQM"/>
<name>G7E4Q4_MIXOS</name>
<dbReference type="STRING" id="764103.G7E4Q4"/>
<dbReference type="InParanoid" id="G7E4Q4"/>
<dbReference type="GO" id="GO:0035241">
    <property type="term" value="F:protein-arginine omega-N monomethyltransferase activity"/>
    <property type="evidence" value="ECO:0007669"/>
    <property type="project" value="TreeGrafter"/>
</dbReference>
<reference evidence="1 2" key="1">
    <citation type="journal article" date="2011" name="J. Gen. Appl. Microbiol.">
        <title>Draft genome sequencing of the enigmatic basidiomycete Mixia osmundae.</title>
        <authorList>
            <person name="Nishida H."/>
            <person name="Nagatsuka Y."/>
            <person name="Sugiyama J."/>
        </authorList>
    </citation>
    <scope>NUCLEOTIDE SEQUENCE [LARGE SCALE GENOMIC DNA]</scope>
    <source>
        <strain evidence="2">CBS 9802 / IAM 14324 / JCM 22182 / KY 12970</strain>
    </source>
</reference>
<dbReference type="EMBL" id="BABT02000142">
    <property type="protein sequence ID" value="GAA97814.1"/>
    <property type="molecule type" value="Genomic_DNA"/>
</dbReference>
<protein>
    <recommendedName>
        <fullName evidence="3">DUF431-domain-containing protein</fullName>
    </recommendedName>
</protein>
<dbReference type="OrthoDB" id="373498at2759"/>
<dbReference type="PANTHER" id="PTHR35517:SF1">
    <property type="entry name" value="PROTEIN ARGININE N-METHYLTRANSFERASE SFM1"/>
    <property type="match status" value="1"/>
</dbReference>
<organism evidence="1 2">
    <name type="scientific">Mixia osmundae (strain CBS 9802 / IAM 14324 / JCM 22182 / KY 12970)</name>
    <dbReference type="NCBI Taxonomy" id="764103"/>
    <lineage>
        <taxon>Eukaryota</taxon>
        <taxon>Fungi</taxon>
        <taxon>Dikarya</taxon>
        <taxon>Basidiomycota</taxon>
        <taxon>Pucciniomycotina</taxon>
        <taxon>Mixiomycetes</taxon>
        <taxon>Mixiales</taxon>
        <taxon>Mixiaceae</taxon>
        <taxon>Mixia</taxon>
    </lineage>
</organism>
<evidence type="ECO:0000313" key="1">
    <source>
        <dbReference type="EMBL" id="GAA97814.1"/>
    </source>
</evidence>
<dbReference type="RefSeq" id="XP_014566240.1">
    <property type="nucleotide sequence ID" value="XM_014710754.1"/>
</dbReference>
<sequence length="230" mass="25563">MAIFAIEHMEGQESTPEALPIWIVLEYAHMLQLVAGSISSSQREHTSSVLFSNLSDHSATYLTKQLDARKATDATNPHSPYATSTTKIEAYLADHDIPKSKVCLLDPRAPQALSPADAAHFDVFLFGGILGNDPPLDRTGELRRLGFPGRHLREIQMTTDTAVGVTKLCVEDGLTLDQIPFIDHPTIEFNQHESTEMPFRYIVQKDNGGPLMPTGMKDCLYEDMNKSFDF</sequence>
<accession>G7E4Q4</accession>